<feature type="domain" description="Hedgehog/Intein (Hint)" evidence="1">
    <location>
        <begin position="158"/>
        <end position="304"/>
    </location>
</feature>
<dbReference type="Pfam" id="PF13403">
    <property type="entry name" value="Hint_2"/>
    <property type="match status" value="1"/>
</dbReference>
<dbReference type="AlphaFoldDB" id="A0A1I1IU20"/>
<dbReference type="CDD" id="cd00081">
    <property type="entry name" value="Hint"/>
    <property type="match status" value="1"/>
</dbReference>
<accession>A0A1I1IU20</accession>
<dbReference type="InterPro" id="IPR006141">
    <property type="entry name" value="Intein_N"/>
</dbReference>
<dbReference type="GO" id="GO:0016539">
    <property type="term" value="P:intein-mediated protein splicing"/>
    <property type="evidence" value="ECO:0007669"/>
    <property type="project" value="InterPro"/>
</dbReference>
<evidence type="ECO:0000313" key="3">
    <source>
        <dbReference type="Proteomes" id="UP000231644"/>
    </source>
</evidence>
<gene>
    <name evidence="2" type="ORF">SAMN05421762_0781</name>
</gene>
<dbReference type="InterPro" id="IPR028992">
    <property type="entry name" value="Hedgehog/Intein_dom"/>
</dbReference>
<dbReference type="EMBL" id="FOLX01000001">
    <property type="protein sequence ID" value="SFC39411.1"/>
    <property type="molecule type" value="Genomic_DNA"/>
</dbReference>
<name>A0A1I1IU20_9RHOB</name>
<protein>
    <submittedName>
        <fullName evidence="2">Intein N-terminal splicing region</fullName>
    </submittedName>
</protein>
<organism evidence="2 3">
    <name type="scientific">Pseudooceanicola nitratireducens</name>
    <dbReference type="NCBI Taxonomy" id="517719"/>
    <lineage>
        <taxon>Bacteria</taxon>
        <taxon>Pseudomonadati</taxon>
        <taxon>Pseudomonadota</taxon>
        <taxon>Alphaproteobacteria</taxon>
        <taxon>Rhodobacterales</taxon>
        <taxon>Paracoccaceae</taxon>
        <taxon>Pseudooceanicola</taxon>
    </lineage>
</organism>
<reference evidence="2 3" key="1">
    <citation type="submission" date="2016-10" db="EMBL/GenBank/DDBJ databases">
        <authorList>
            <person name="de Groot N.N."/>
        </authorList>
    </citation>
    <scope>NUCLEOTIDE SEQUENCE [LARGE SCALE GENOMIC DNA]</scope>
    <source>
        <strain evidence="2 3">DSM 29619</strain>
    </source>
</reference>
<keyword evidence="3" id="KW-1185">Reference proteome</keyword>
<evidence type="ECO:0000259" key="1">
    <source>
        <dbReference type="Pfam" id="PF13403"/>
    </source>
</evidence>
<evidence type="ECO:0000313" key="2">
    <source>
        <dbReference type="EMBL" id="SFC39411.1"/>
    </source>
</evidence>
<dbReference type="Proteomes" id="UP000231644">
    <property type="component" value="Unassembled WGS sequence"/>
</dbReference>
<dbReference type="STRING" id="517719.SAMN05421762_0781"/>
<dbReference type="RefSeq" id="WP_093450629.1">
    <property type="nucleotide sequence ID" value="NZ_FNZG01000002.1"/>
</dbReference>
<dbReference type="Gene3D" id="2.170.16.10">
    <property type="entry name" value="Hedgehog/Intein (Hint) domain"/>
    <property type="match status" value="1"/>
</dbReference>
<sequence length="354" mass="38549">MATGYKGTFVIAWDQTALDGLRGAGVHALRIGASWSWRGEATRVDGPGDLLHLDMGDDGRDLRRRAARSVRRLVGQVLADGTADEPGYEDDPLMDGGFAVTDGRFSYAATLIELGNGLAPLVMFVDGVPPQRRDLWVVSYRAATRRRARMGQGGGGVICFTPGTRIATPYGAVPVEDLREGDKVLTKDNGAQEVLWAGARRMSGARLYTMPELRPIRIRAGAFGIDRPDDEFLVSPEHRMLVTGRVAQALFNTPEVLVRARDLVNGSSVVQDLRLREVTYVHLLLPAHQVIWANGVETESFHPASAALSALSQSDRDRLLTGMPDVAEDPMTYGGYARRNLTRAEAAIMMHDAA</sequence>
<dbReference type="OrthoDB" id="6305173at2"/>
<dbReference type="SUPFAM" id="SSF51294">
    <property type="entry name" value="Hedgehog/intein (Hint) domain"/>
    <property type="match status" value="1"/>
</dbReference>
<proteinExistence type="predicted"/>
<dbReference type="PROSITE" id="PS50817">
    <property type="entry name" value="INTEIN_N_TER"/>
    <property type="match status" value="1"/>
</dbReference>
<dbReference type="InterPro" id="IPR036844">
    <property type="entry name" value="Hint_dom_sf"/>
</dbReference>